<protein>
    <submittedName>
        <fullName evidence="2">Uncharacterized protein</fullName>
    </submittedName>
</protein>
<gene>
    <name evidence="2" type="ORF">NDU88_002138</name>
</gene>
<dbReference type="Gene3D" id="3.30.250.20">
    <property type="entry name" value="L1 transposable element, C-terminal domain"/>
    <property type="match status" value="1"/>
</dbReference>
<sequence>MQSRTEKETCRMGGEDFVVRLFQHVAPALKDQNIILDRTHRADHPARSPGQAQDILTCLHYYRQWETMMAAVLNQTSIEFEGHRVGLFQDSSMLTLQRCETLRPVTDFLREKGIRYKWGHPFHLHFVWQNETRSIRTLEEAQSLDGMPPHPGEQAQQSASQEQPR</sequence>
<accession>A0AAV7UUQ6</accession>
<keyword evidence="3" id="KW-1185">Reference proteome</keyword>
<evidence type="ECO:0000313" key="3">
    <source>
        <dbReference type="Proteomes" id="UP001066276"/>
    </source>
</evidence>
<feature type="region of interest" description="Disordered" evidence="1">
    <location>
        <begin position="141"/>
        <end position="165"/>
    </location>
</feature>
<comment type="caution">
    <text evidence="2">The sequence shown here is derived from an EMBL/GenBank/DDBJ whole genome shotgun (WGS) entry which is preliminary data.</text>
</comment>
<proteinExistence type="predicted"/>
<reference evidence="2" key="1">
    <citation type="journal article" date="2022" name="bioRxiv">
        <title>Sequencing and chromosome-scale assembly of the giantPleurodeles waltlgenome.</title>
        <authorList>
            <person name="Brown T."/>
            <person name="Elewa A."/>
            <person name="Iarovenko S."/>
            <person name="Subramanian E."/>
            <person name="Araus A.J."/>
            <person name="Petzold A."/>
            <person name="Susuki M."/>
            <person name="Suzuki K.-i.T."/>
            <person name="Hayashi T."/>
            <person name="Toyoda A."/>
            <person name="Oliveira C."/>
            <person name="Osipova E."/>
            <person name="Leigh N.D."/>
            <person name="Simon A."/>
            <person name="Yun M.H."/>
        </authorList>
    </citation>
    <scope>NUCLEOTIDE SEQUENCE</scope>
    <source>
        <strain evidence="2">20211129_DDA</strain>
        <tissue evidence="2">Liver</tissue>
    </source>
</reference>
<organism evidence="2 3">
    <name type="scientific">Pleurodeles waltl</name>
    <name type="common">Iberian ribbed newt</name>
    <dbReference type="NCBI Taxonomy" id="8319"/>
    <lineage>
        <taxon>Eukaryota</taxon>
        <taxon>Metazoa</taxon>
        <taxon>Chordata</taxon>
        <taxon>Craniata</taxon>
        <taxon>Vertebrata</taxon>
        <taxon>Euteleostomi</taxon>
        <taxon>Amphibia</taxon>
        <taxon>Batrachia</taxon>
        <taxon>Caudata</taxon>
        <taxon>Salamandroidea</taxon>
        <taxon>Salamandridae</taxon>
        <taxon>Pleurodelinae</taxon>
        <taxon>Pleurodeles</taxon>
    </lineage>
</organism>
<dbReference type="InterPro" id="IPR042566">
    <property type="entry name" value="L1_C"/>
</dbReference>
<dbReference type="EMBL" id="JANPWB010000004">
    <property type="protein sequence ID" value="KAJ1192832.1"/>
    <property type="molecule type" value="Genomic_DNA"/>
</dbReference>
<name>A0AAV7UUQ6_PLEWA</name>
<evidence type="ECO:0000313" key="2">
    <source>
        <dbReference type="EMBL" id="KAJ1192832.1"/>
    </source>
</evidence>
<feature type="compositionally biased region" description="Low complexity" evidence="1">
    <location>
        <begin position="153"/>
        <end position="165"/>
    </location>
</feature>
<evidence type="ECO:0000256" key="1">
    <source>
        <dbReference type="SAM" id="MobiDB-lite"/>
    </source>
</evidence>
<dbReference type="Proteomes" id="UP001066276">
    <property type="component" value="Chromosome 2_2"/>
</dbReference>
<dbReference type="AlphaFoldDB" id="A0AAV7UUQ6"/>